<dbReference type="GeneID" id="17043756"/>
<reference evidence="2 3" key="1">
    <citation type="journal article" date="2012" name="Genome Biol.">
        <title>The genome of the polar eukaryotic microalga coccomyxa subellipsoidea reveals traits of cold adaptation.</title>
        <authorList>
            <person name="Blanc G."/>
            <person name="Agarkova I."/>
            <person name="Grimwood J."/>
            <person name="Kuo A."/>
            <person name="Brueggeman A."/>
            <person name="Dunigan D."/>
            <person name="Gurnon J."/>
            <person name="Ladunga I."/>
            <person name="Lindquist E."/>
            <person name="Lucas S."/>
            <person name="Pangilinan J."/>
            <person name="Proschold T."/>
            <person name="Salamov A."/>
            <person name="Schmutz J."/>
            <person name="Weeks D."/>
            <person name="Yamada T."/>
            <person name="Claverie J.M."/>
            <person name="Grigoriev I."/>
            <person name="Van Etten J."/>
            <person name="Lomsadze A."/>
            <person name="Borodovsky M."/>
        </authorList>
    </citation>
    <scope>NUCLEOTIDE SEQUENCE [LARGE SCALE GENOMIC DNA]</scope>
    <source>
        <strain evidence="2 3">C-169</strain>
    </source>
</reference>
<proteinExistence type="predicted"/>
<evidence type="ECO:0000256" key="1">
    <source>
        <dbReference type="SAM" id="SignalP"/>
    </source>
</evidence>
<organism evidence="2 3">
    <name type="scientific">Coccomyxa subellipsoidea (strain C-169)</name>
    <name type="common">Green microalga</name>
    <dbReference type="NCBI Taxonomy" id="574566"/>
    <lineage>
        <taxon>Eukaryota</taxon>
        <taxon>Viridiplantae</taxon>
        <taxon>Chlorophyta</taxon>
        <taxon>core chlorophytes</taxon>
        <taxon>Trebouxiophyceae</taxon>
        <taxon>Trebouxiophyceae incertae sedis</taxon>
        <taxon>Coccomyxaceae</taxon>
        <taxon>Coccomyxa</taxon>
        <taxon>Coccomyxa subellipsoidea</taxon>
    </lineage>
</organism>
<dbReference type="KEGG" id="csl:COCSUDRAFT_40031"/>
<dbReference type="Proteomes" id="UP000007264">
    <property type="component" value="Unassembled WGS sequence"/>
</dbReference>
<comment type="caution">
    <text evidence="2">The sequence shown here is derived from an EMBL/GenBank/DDBJ whole genome shotgun (WGS) entry which is preliminary data.</text>
</comment>
<dbReference type="EMBL" id="AGSI01000003">
    <property type="protein sequence ID" value="EIE25752.1"/>
    <property type="molecule type" value="Genomic_DNA"/>
</dbReference>
<evidence type="ECO:0000313" key="3">
    <source>
        <dbReference type="Proteomes" id="UP000007264"/>
    </source>
</evidence>
<dbReference type="AlphaFoldDB" id="I0Z533"/>
<protein>
    <submittedName>
        <fullName evidence="2">Uncharacterized protein</fullName>
    </submittedName>
</protein>
<dbReference type="OrthoDB" id="10469106at2759"/>
<name>I0Z533_COCSC</name>
<sequence>MEAYVLGGLTAVLLLGSALAQTSQPIDKVVPTFDKIQSRKRRSLLGAKGLFGNMDYFDEDFTGMLGGRKERKAQEMNGYQIYGQPAVMSPEFTQSVLGPLTDNMTTIGRRLLQQVTQLTFYGTIKQGVVSDRAVANYVFGQDSVPFLNIATQSGTTFTFLKALLILPQEQSATNMPPYVTSTTGFMPKDFTHPTIVHLTTQGSTGYAPQVALRFDYSQTVGSPLISLYYTDRVGTPDQGMSCYAIFVAIATLFLAQAAFAQTTQSSLTNGAMYITTPKAPLRKRRLSERFEEGFEDAPYNRRKLLTLPFQTGGPTCTLPQEFIELVLNALLNPTNSSRKLLATSDRLTFYGSIKQQLLTDQAAAVYIFNQDSRSFLETATKSGSSFTFLKALLILPQEQTSTVVPPSVSSTTGFLSKTPSEPVIVRLSTLGSTGVVPNVGLRFDYASKEPGTTPFFSLYFSDLVGAYPKGVPKANLVQSYGIYIGEDGTIYPGQG</sequence>
<dbReference type="RefSeq" id="XP_005650296.1">
    <property type="nucleotide sequence ID" value="XM_005650239.1"/>
</dbReference>
<keyword evidence="3" id="KW-1185">Reference proteome</keyword>
<accession>I0Z533</accession>
<feature type="signal peptide" evidence="1">
    <location>
        <begin position="1"/>
        <end position="20"/>
    </location>
</feature>
<evidence type="ECO:0000313" key="2">
    <source>
        <dbReference type="EMBL" id="EIE25752.1"/>
    </source>
</evidence>
<feature type="chain" id="PRO_5003637556" evidence="1">
    <location>
        <begin position="21"/>
        <end position="495"/>
    </location>
</feature>
<keyword evidence="1" id="KW-0732">Signal</keyword>
<gene>
    <name evidence="2" type="ORF">COCSUDRAFT_40031</name>
</gene>